<proteinExistence type="predicted"/>
<comment type="caution">
    <text evidence="4">The sequence shown here is derived from an EMBL/GenBank/DDBJ whole genome shotgun (WGS) entry which is preliminary data.</text>
</comment>
<feature type="domain" description="HTH tetR-type" evidence="3">
    <location>
        <begin position="11"/>
        <end position="71"/>
    </location>
</feature>
<dbReference type="Pfam" id="PF00440">
    <property type="entry name" value="TetR_N"/>
    <property type="match status" value="1"/>
</dbReference>
<dbReference type="RefSeq" id="WP_185623564.1">
    <property type="nucleotide sequence ID" value="NZ_JABGBW010000001.1"/>
</dbReference>
<feature type="DNA-binding region" description="H-T-H motif" evidence="2">
    <location>
        <begin position="34"/>
        <end position="53"/>
    </location>
</feature>
<dbReference type="PROSITE" id="PS50977">
    <property type="entry name" value="HTH_TETR_2"/>
    <property type="match status" value="1"/>
</dbReference>
<dbReference type="PANTHER" id="PTHR43479">
    <property type="entry name" value="ACREF/ENVCD OPERON REPRESSOR-RELATED"/>
    <property type="match status" value="1"/>
</dbReference>
<dbReference type="Proteomes" id="UP000713904">
    <property type="component" value="Unassembled WGS sequence"/>
</dbReference>
<dbReference type="PANTHER" id="PTHR43479:SF11">
    <property type="entry name" value="ACREF_ENVCD OPERON REPRESSOR-RELATED"/>
    <property type="match status" value="1"/>
</dbReference>
<protein>
    <submittedName>
        <fullName evidence="4">TetR/AcrR family transcriptional regulator</fullName>
    </submittedName>
</protein>
<dbReference type="SUPFAM" id="SSF46689">
    <property type="entry name" value="Homeodomain-like"/>
    <property type="match status" value="1"/>
</dbReference>
<keyword evidence="1 2" id="KW-0238">DNA-binding</keyword>
<evidence type="ECO:0000256" key="2">
    <source>
        <dbReference type="PROSITE-ProRule" id="PRU00335"/>
    </source>
</evidence>
<keyword evidence="5" id="KW-1185">Reference proteome</keyword>
<dbReference type="PRINTS" id="PR00455">
    <property type="entry name" value="HTHTETR"/>
</dbReference>
<reference evidence="4 5" key="1">
    <citation type="submission" date="2020-05" db="EMBL/GenBank/DDBJ databases">
        <title>Draft genome of xy-202 and genomic insight in genome of the genus Peptostreptococcus.</title>
        <authorList>
            <person name="Zhang Z."/>
        </authorList>
    </citation>
    <scope>NUCLEOTIDE SEQUENCE [LARGE SCALE GENOMIC DNA]</scope>
    <source>
        <strain evidence="4 5">DSM 27025</strain>
    </source>
</reference>
<accession>A0ABR6TJG3</accession>
<gene>
    <name evidence="4" type="ORF">HLB29_02585</name>
</gene>
<evidence type="ECO:0000259" key="3">
    <source>
        <dbReference type="PROSITE" id="PS50977"/>
    </source>
</evidence>
<sequence>MARAFTIEEKNKIKEKLMETALELFHDKGTKSLSISELTKKAGIAQGSFYNFWKDKESLILDLVVYRSTQKLNIIEKKFSDSLVNPINFLTEVIFEYSMDIIDKIRTQPVYDDAFKILWKKENTKVTRIENLYSEFLFKLMKYWKDNKAVIGIDEKGLINSLVGSFILCSNFYHFDKDYFGEILRVYIYSLVSKYIEI</sequence>
<dbReference type="Gene3D" id="1.10.357.10">
    <property type="entry name" value="Tetracycline Repressor, domain 2"/>
    <property type="match status" value="1"/>
</dbReference>
<dbReference type="EMBL" id="JABGBW010000001">
    <property type="protein sequence ID" value="MBC2575565.1"/>
    <property type="molecule type" value="Genomic_DNA"/>
</dbReference>
<organism evidence="4 5">
    <name type="scientific">Peptostreptococcus canis</name>
    <dbReference type="NCBI Taxonomy" id="1159213"/>
    <lineage>
        <taxon>Bacteria</taxon>
        <taxon>Bacillati</taxon>
        <taxon>Bacillota</taxon>
        <taxon>Clostridia</taxon>
        <taxon>Peptostreptococcales</taxon>
        <taxon>Peptostreptococcaceae</taxon>
        <taxon>Peptostreptococcus</taxon>
    </lineage>
</organism>
<evidence type="ECO:0000256" key="1">
    <source>
        <dbReference type="ARBA" id="ARBA00023125"/>
    </source>
</evidence>
<evidence type="ECO:0000313" key="4">
    <source>
        <dbReference type="EMBL" id="MBC2575565.1"/>
    </source>
</evidence>
<evidence type="ECO:0000313" key="5">
    <source>
        <dbReference type="Proteomes" id="UP000713904"/>
    </source>
</evidence>
<dbReference type="InterPro" id="IPR001647">
    <property type="entry name" value="HTH_TetR"/>
</dbReference>
<dbReference type="InterPro" id="IPR050624">
    <property type="entry name" value="HTH-type_Tx_Regulator"/>
</dbReference>
<dbReference type="InterPro" id="IPR009057">
    <property type="entry name" value="Homeodomain-like_sf"/>
</dbReference>
<name>A0ABR6TJG3_9FIRM</name>